<dbReference type="RefSeq" id="WP_012045741.1">
    <property type="nucleotide sequence ID" value="NZ_JABFDP010000024.1"/>
</dbReference>
<sequence>MNAEFEQELTPDQWETLKALRIPARDRRRLNGMIVEQLVALGLAVIDSGAAKLTLAGRKVLVRGSSRLLDLAA</sequence>
<dbReference type="Proteomes" id="UP001314635">
    <property type="component" value="Unassembled WGS sequence"/>
</dbReference>
<protein>
    <submittedName>
        <fullName evidence="1">Uncharacterized protein</fullName>
    </submittedName>
</protein>
<comment type="caution">
    <text evidence="1">The sequence shown here is derived from an EMBL/GenBank/DDBJ whole genome shotgun (WGS) entry which is preliminary data.</text>
</comment>
<evidence type="ECO:0000313" key="1">
    <source>
        <dbReference type="EMBL" id="MBR1137245.1"/>
    </source>
</evidence>
<organism evidence="1 2">
    <name type="scientific">Bradyrhizobium denitrificans</name>
    <dbReference type="NCBI Taxonomy" id="2734912"/>
    <lineage>
        <taxon>Bacteria</taxon>
        <taxon>Pseudomonadati</taxon>
        <taxon>Pseudomonadota</taxon>
        <taxon>Alphaproteobacteria</taxon>
        <taxon>Hyphomicrobiales</taxon>
        <taxon>Nitrobacteraceae</taxon>
        <taxon>Bradyrhizobium</taxon>
    </lineage>
</organism>
<accession>A0ABS5G7U2</accession>
<name>A0ABS5G7U2_9BRAD</name>
<reference evidence="2" key="1">
    <citation type="journal article" date="2021" name="ISME J.">
        <title>Evolutionary origin and ecological implication of a unique nif island in free-living Bradyrhizobium lineages.</title>
        <authorList>
            <person name="Tao J."/>
        </authorList>
    </citation>
    <scope>NUCLEOTIDE SEQUENCE [LARGE SCALE GENOMIC DNA]</scope>
    <source>
        <strain evidence="2">SZCCT0094</strain>
    </source>
</reference>
<dbReference type="EMBL" id="JAFCLK010000013">
    <property type="protein sequence ID" value="MBR1137245.1"/>
    <property type="molecule type" value="Genomic_DNA"/>
</dbReference>
<proteinExistence type="predicted"/>
<keyword evidence="2" id="KW-1185">Reference proteome</keyword>
<gene>
    <name evidence="1" type="ORF">JQ619_15840</name>
</gene>
<evidence type="ECO:0000313" key="2">
    <source>
        <dbReference type="Proteomes" id="UP001314635"/>
    </source>
</evidence>